<dbReference type="InterPro" id="IPR029063">
    <property type="entry name" value="SAM-dependent_MTases_sf"/>
</dbReference>
<dbReference type="InterPro" id="IPR051052">
    <property type="entry name" value="Diverse_substrate_MTase"/>
</dbReference>
<gene>
    <name evidence="5" type="ordered locus">Meso_1915</name>
</gene>
<dbReference type="AlphaFoldDB" id="Q11H17"/>
<dbReference type="SUPFAM" id="SSF53335">
    <property type="entry name" value="S-adenosyl-L-methionine-dependent methyltransferases"/>
    <property type="match status" value="1"/>
</dbReference>
<dbReference type="HOGENOM" id="CLU_037990_2_4_5"/>
<name>Q11H17_CHESB</name>
<dbReference type="eggNOG" id="COG2226">
    <property type="taxonomic scope" value="Bacteria"/>
</dbReference>
<evidence type="ECO:0000256" key="1">
    <source>
        <dbReference type="ARBA" id="ARBA00008361"/>
    </source>
</evidence>
<reference evidence="5" key="1">
    <citation type="submission" date="2006-06" db="EMBL/GenBank/DDBJ databases">
        <title>Complete sequence of chromosome of Chelativorans sp. BNC1.</title>
        <authorList>
            <consortium name="US DOE Joint Genome Institute"/>
            <person name="Copeland A."/>
            <person name="Lucas S."/>
            <person name="Lapidus A."/>
            <person name="Barry K."/>
            <person name="Detter J.C."/>
            <person name="Glavina del Rio T."/>
            <person name="Hammon N."/>
            <person name="Israni S."/>
            <person name="Dalin E."/>
            <person name="Tice H."/>
            <person name="Pitluck S."/>
            <person name="Chertkov O."/>
            <person name="Brettin T."/>
            <person name="Bruce D."/>
            <person name="Han C."/>
            <person name="Tapia R."/>
            <person name="Gilna P."/>
            <person name="Schmutz J."/>
            <person name="Larimer F."/>
            <person name="Land M."/>
            <person name="Hauser L."/>
            <person name="Kyrpides N."/>
            <person name="Mikhailova N."/>
            <person name="Richardson P."/>
        </authorList>
    </citation>
    <scope>NUCLEOTIDE SEQUENCE</scope>
    <source>
        <strain evidence="5">BNC1</strain>
    </source>
</reference>
<protein>
    <submittedName>
        <fullName evidence="5">Methyltransferase type 11</fullName>
    </submittedName>
</protein>
<sequence>MTEAERHDAWQAGDSYDIYMGRWSRQIAPLFLKWLNPDEGLHWLEVGCGTGALTAAIVDQCRPGSLIAIDPSEGFIRKARVNVPDPRVEFRVGDAEALSLTTDSRDAAASALVLNFVADREAAIGEMKRMVRPGGLVGFYVWDYPNGGIEFMRRFWTAAVALDPNARDLTEDRRFPFCTSEGLIALARKGGLHAAECISIEVPTVFKDFEDLWRPFTLGAGPAPGYCASLEPDARERLRAKLEQTVSPEPDGSIRMKARAWAVKAVV</sequence>
<dbReference type="InterPro" id="IPR013216">
    <property type="entry name" value="Methyltransf_11"/>
</dbReference>
<dbReference type="KEGG" id="mes:Meso_1915"/>
<dbReference type="EMBL" id="CP000390">
    <property type="protein sequence ID" value="ABG63308.1"/>
    <property type="molecule type" value="Genomic_DNA"/>
</dbReference>
<dbReference type="Pfam" id="PF08241">
    <property type="entry name" value="Methyltransf_11"/>
    <property type="match status" value="1"/>
</dbReference>
<dbReference type="STRING" id="266779.Meso_1915"/>
<proteinExistence type="inferred from homology"/>
<comment type="similarity">
    <text evidence="1">Belongs to the methyltransferase superfamily.</text>
</comment>
<accession>Q11H17</accession>
<keyword evidence="3 5" id="KW-0808">Transferase</keyword>
<dbReference type="PANTHER" id="PTHR44942:SF4">
    <property type="entry name" value="METHYLTRANSFERASE TYPE 11 DOMAIN-CONTAINING PROTEIN"/>
    <property type="match status" value="1"/>
</dbReference>
<evidence type="ECO:0000313" key="5">
    <source>
        <dbReference type="EMBL" id="ABG63308.1"/>
    </source>
</evidence>
<dbReference type="GO" id="GO:0032259">
    <property type="term" value="P:methylation"/>
    <property type="evidence" value="ECO:0007669"/>
    <property type="project" value="UniProtKB-KW"/>
</dbReference>
<dbReference type="PANTHER" id="PTHR44942">
    <property type="entry name" value="METHYLTRANSF_11 DOMAIN-CONTAINING PROTEIN"/>
    <property type="match status" value="1"/>
</dbReference>
<dbReference type="CDD" id="cd02440">
    <property type="entry name" value="AdoMet_MTases"/>
    <property type="match status" value="1"/>
</dbReference>
<evidence type="ECO:0000256" key="3">
    <source>
        <dbReference type="ARBA" id="ARBA00022679"/>
    </source>
</evidence>
<keyword evidence="2 5" id="KW-0489">Methyltransferase</keyword>
<evidence type="ECO:0000256" key="2">
    <source>
        <dbReference type="ARBA" id="ARBA00022603"/>
    </source>
</evidence>
<organism evidence="5">
    <name type="scientific">Chelativorans sp. (strain BNC1)</name>
    <dbReference type="NCBI Taxonomy" id="266779"/>
    <lineage>
        <taxon>Bacteria</taxon>
        <taxon>Pseudomonadati</taxon>
        <taxon>Pseudomonadota</taxon>
        <taxon>Alphaproteobacteria</taxon>
        <taxon>Hyphomicrobiales</taxon>
        <taxon>Phyllobacteriaceae</taxon>
        <taxon>Chelativorans</taxon>
    </lineage>
</organism>
<dbReference type="GO" id="GO:0008757">
    <property type="term" value="F:S-adenosylmethionine-dependent methyltransferase activity"/>
    <property type="evidence" value="ECO:0007669"/>
    <property type="project" value="InterPro"/>
</dbReference>
<evidence type="ECO:0000259" key="4">
    <source>
        <dbReference type="Pfam" id="PF08241"/>
    </source>
</evidence>
<feature type="domain" description="Methyltransferase type 11" evidence="4">
    <location>
        <begin position="44"/>
        <end position="137"/>
    </location>
</feature>
<dbReference type="Gene3D" id="3.40.50.150">
    <property type="entry name" value="Vaccinia Virus protein VP39"/>
    <property type="match status" value="1"/>
</dbReference>